<dbReference type="PRINTS" id="PR00679">
    <property type="entry name" value="PROHIBITIN"/>
</dbReference>
<dbReference type="PANTHER" id="PTHR23222">
    <property type="entry name" value="PROHIBITIN"/>
    <property type="match status" value="1"/>
</dbReference>
<dbReference type="SMART" id="SM00244">
    <property type="entry name" value="PHB"/>
    <property type="match status" value="1"/>
</dbReference>
<keyword evidence="5" id="KW-1185">Reference proteome</keyword>
<dbReference type="InterPro" id="IPR001107">
    <property type="entry name" value="Band_7"/>
</dbReference>
<keyword evidence="2" id="KW-0472">Membrane</keyword>
<dbReference type="EMBL" id="PXXO01000002">
    <property type="protein sequence ID" value="PSJ06788.1"/>
    <property type="molecule type" value="Genomic_DNA"/>
</dbReference>
<name>A0A2P7MZX6_9CYAN</name>
<keyword evidence="4" id="KW-0378">Hydrolase</keyword>
<dbReference type="GO" id="GO:0016020">
    <property type="term" value="C:membrane"/>
    <property type="evidence" value="ECO:0007669"/>
    <property type="project" value="InterPro"/>
</dbReference>
<dbReference type="GO" id="GO:0006508">
    <property type="term" value="P:proteolysis"/>
    <property type="evidence" value="ECO:0007669"/>
    <property type="project" value="UniProtKB-KW"/>
</dbReference>
<reference evidence="4 5" key="1">
    <citation type="journal article" date="2018" name="Environ. Microbiol.">
        <title>Ecological and genomic features of two widespread freshwater picocyanobacteria.</title>
        <authorList>
            <person name="Cabello-Yeves P.J."/>
            <person name="Picazo A."/>
            <person name="Camacho A."/>
            <person name="Callieri C."/>
            <person name="Rosselli R."/>
            <person name="Roda-Garcia J.J."/>
            <person name="Coutinho F.H."/>
            <person name="Rodriguez-Valera F."/>
        </authorList>
    </citation>
    <scope>NUCLEOTIDE SEQUENCE [LARGE SCALE GENOMIC DNA]</scope>
    <source>
        <strain evidence="4 5">Tous</strain>
    </source>
</reference>
<evidence type="ECO:0000259" key="3">
    <source>
        <dbReference type="SMART" id="SM00244"/>
    </source>
</evidence>
<proteinExistence type="predicted"/>
<dbReference type="CDD" id="cd03401">
    <property type="entry name" value="SPFH_prohibitin"/>
    <property type="match status" value="1"/>
</dbReference>
<evidence type="ECO:0000256" key="2">
    <source>
        <dbReference type="SAM" id="Phobius"/>
    </source>
</evidence>
<dbReference type="Gene3D" id="3.30.479.30">
    <property type="entry name" value="Band 7 domain"/>
    <property type="match status" value="1"/>
</dbReference>
<dbReference type="SUPFAM" id="SSF117892">
    <property type="entry name" value="Band 7/SPFH domain"/>
    <property type="match status" value="1"/>
</dbReference>
<feature type="domain" description="Band 7" evidence="3">
    <location>
        <begin position="34"/>
        <end position="199"/>
    </location>
</feature>
<dbReference type="PANTHER" id="PTHR23222:SF0">
    <property type="entry name" value="PROHIBITIN 1"/>
    <property type="match status" value="1"/>
</dbReference>
<feature type="coiled-coil region" evidence="1">
    <location>
        <begin position="191"/>
        <end position="225"/>
    </location>
</feature>
<dbReference type="RefSeq" id="WP_106501758.1">
    <property type="nucleotide sequence ID" value="NZ_PXXO01000002.1"/>
</dbReference>
<organism evidence="4 5">
    <name type="scientific">Cyanobium usitatum str. Tous</name>
    <dbReference type="NCBI Taxonomy" id="2116684"/>
    <lineage>
        <taxon>Bacteria</taxon>
        <taxon>Bacillati</taxon>
        <taxon>Cyanobacteriota</taxon>
        <taxon>Cyanophyceae</taxon>
        <taxon>Synechococcales</taxon>
        <taxon>Prochlorococcaceae</taxon>
        <taxon>Cyanobium</taxon>
    </lineage>
</organism>
<dbReference type="Proteomes" id="UP000243002">
    <property type="component" value="Unassembled WGS sequence"/>
</dbReference>
<evidence type="ECO:0000313" key="5">
    <source>
        <dbReference type="Proteomes" id="UP000243002"/>
    </source>
</evidence>
<dbReference type="InterPro" id="IPR036013">
    <property type="entry name" value="Band_7/SPFH_dom_sf"/>
</dbReference>
<dbReference type="InterPro" id="IPR000163">
    <property type="entry name" value="Prohibitin"/>
</dbReference>
<dbReference type="Pfam" id="PF01145">
    <property type="entry name" value="Band_7"/>
    <property type="match status" value="1"/>
</dbReference>
<keyword evidence="2" id="KW-1133">Transmembrane helix</keyword>
<accession>A0A2P7MZX6</accession>
<keyword evidence="4" id="KW-0645">Protease</keyword>
<dbReference type="GO" id="GO:0008233">
    <property type="term" value="F:peptidase activity"/>
    <property type="evidence" value="ECO:0007669"/>
    <property type="project" value="UniProtKB-KW"/>
</dbReference>
<gene>
    <name evidence="4" type="ORF">C7K55_01995</name>
</gene>
<dbReference type="AlphaFoldDB" id="A0A2P7MZX6"/>
<dbReference type="OrthoDB" id="9809197at2"/>
<comment type="caution">
    <text evidence="4">The sequence shown here is derived from an EMBL/GenBank/DDBJ whole genome shotgun (WGS) entry which is preliminary data.</text>
</comment>
<keyword evidence="1" id="KW-0175">Coiled coil</keyword>
<protein>
    <submittedName>
        <fullName evidence="4">Membrane protease subunit, stomatin/prohibitin</fullName>
    </submittedName>
</protein>
<evidence type="ECO:0000256" key="1">
    <source>
        <dbReference type="SAM" id="Coils"/>
    </source>
</evidence>
<keyword evidence="2" id="KW-0812">Transmembrane</keyword>
<evidence type="ECO:0000313" key="4">
    <source>
        <dbReference type="EMBL" id="PSJ06788.1"/>
    </source>
</evidence>
<feature type="transmembrane region" description="Helical" evidence="2">
    <location>
        <begin position="20"/>
        <end position="42"/>
    </location>
</feature>
<sequence length="269" mass="29172">MQSPLRSAGSPDGPGATLSLIAAVLVGIAILLSQTVFIVPAGNVAVVTTLGKVTGTPRSPGANIKAPLVQNTSLFDVRTQVRPEQFSTLTKDLQVIQATATVKYAMKPAEAGRIYETIATDDQQIYPRVIQPSLLKALKSVFSQYELVTIATEWNSISELVQEKVAEELRKFDYVSVQGLDLTGLQIAEEYRAAIEQKQIAEQQLLRAQTEVLIAEQEAKRYETLNSSLDDQVLYKLFLDKWDGQTSVVPALPGTAGGSGNSVIVNGRR</sequence>